<sequence length="251" mass="26873">MSTILAIRGPRDCTAVPAVARSADRGPATASDPGAASAAAVASAGGDRLWIVTQMNSKDEVRNRFRARRRAMGAVARAAEMALLAGHLVPWLEANAPRRTVTCFLSYGAEPPTEGLLARLHGAGYTIYVPICEPERRLSWTRWHPGVEMARSSVGPIDEPVGERFGPGLMAQVDVILVPAQAVDADGERLGQGGGYYDRFISSLPGPGKRPKLVSILFEHEFVAAGQIPVEPFDQRVEAVVLPSGVRNLTR</sequence>
<keyword evidence="5" id="KW-0436">Ligase</keyword>
<dbReference type="EMBL" id="JAGIOE010000001">
    <property type="protein sequence ID" value="MBP2374115.1"/>
    <property type="molecule type" value="Genomic_DNA"/>
</dbReference>
<dbReference type="Proteomes" id="UP000766570">
    <property type="component" value="Unassembled WGS sequence"/>
</dbReference>
<keyword evidence="2 4" id="KW-0547">Nucleotide-binding</keyword>
<dbReference type="InterPro" id="IPR037171">
    <property type="entry name" value="NagB/RpiA_transferase-like"/>
</dbReference>
<accession>A0ABS4WD37</accession>
<dbReference type="RefSeq" id="WP_209907181.1">
    <property type="nucleotide sequence ID" value="NZ_BAAAMI010000011.1"/>
</dbReference>
<evidence type="ECO:0000256" key="2">
    <source>
        <dbReference type="ARBA" id="ARBA00022741"/>
    </source>
</evidence>
<evidence type="ECO:0000256" key="4">
    <source>
        <dbReference type="RuleBase" id="RU361279"/>
    </source>
</evidence>
<protein>
    <recommendedName>
        <fullName evidence="4">5-formyltetrahydrofolate cyclo-ligase</fullName>
        <ecNumber evidence="4">6.3.3.2</ecNumber>
    </recommendedName>
</protein>
<dbReference type="InterPro" id="IPR024185">
    <property type="entry name" value="FTHF_cligase-like_sf"/>
</dbReference>
<dbReference type="InterPro" id="IPR002698">
    <property type="entry name" value="FTHF_cligase"/>
</dbReference>
<evidence type="ECO:0000313" key="5">
    <source>
        <dbReference type="EMBL" id="MBP2374115.1"/>
    </source>
</evidence>
<comment type="catalytic activity">
    <reaction evidence="4">
        <text>(6S)-5-formyl-5,6,7,8-tetrahydrofolate + ATP = (6R)-5,10-methenyltetrahydrofolate + ADP + phosphate</text>
        <dbReference type="Rhea" id="RHEA:10488"/>
        <dbReference type="ChEBI" id="CHEBI:30616"/>
        <dbReference type="ChEBI" id="CHEBI:43474"/>
        <dbReference type="ChEBI" id="CHEBI:57455"/>
        <dbReference type="ChEBI" id="CHEBI:57457"/>
        <dbReference type="ChEBI" id="CHEBI:456216"/>
        <dbReference type="EC" id="6.3.3.2"/>
    </reaction>
</comment>
<comment type="cofactor">
    <cofactor evidence="4">
        <name>Mg(2+)</name>
        <dbReference type="ChEBI" id="CHEBI:18420"/>
    </cofactor>
</comment>
<name>A0ABS4WD37_9MICC</name>
<evidence type="ECO:0000256" key="3">
    <source>
        <dbReference type="ARBA" id="ARBA00022840"/>
    </source>
</evidence>
<keyword evidence="4" id="KW-0479">Metal-binding</keyword>
<organism evidence="5 6">
    <name type="scientific">Paeniglutamicibacter psychrophenolicus</name>
    <dbReference type="NCBI Taxonomy" id="257454"/>
    <lineage>
        <taxon>Bacteria</taxon>
        <taxon>Bacillati</taxon>
        <taxon>Actinomycetota</taxon>
        <taxon>Actinomycetes</taxon>
        <taxon>Micrococcales</taxon>
        <taxon>Micrococcaceae</taxon>
        <taxon>Paeniglutamicibacter</taxon>
    </lineage>
</organism>
<comment type="caution">
    <text evidence="5">The sequence shown here is derived from an EMBL/GenBank/DDBJ whole genome shotgun (WGS) entry which is preliminary data.</text>
</comment>
<evidence type="ECO:0000313" key="6">
    <source>
        <dbReference type="Proteomes" id="UP000766570"/>
    </source>
</evidence>
<gene>
    <name evidence="5" type="ORF">JOF46_002027</name>
</gene>
<comment type="similarity">
    <text evidence="1 4">Belongs to the 5-formyltetrahydrofolate cyclo-ligase family.</text>
</comment>
<dbReference type="Pfam" id="PF01812">
    <property type="entry name" value="5-FTHF_cyc-lig"/>
    <property type="match status" value="1"/>
</dbReference>
<proteinExistence type="inferred from homology"/>
<reference evidence="5 6" key="1">
    <citation type="submission" date="2021-03" db="EMBL/GenBank/DDBJ databases">
        <title>Sequencing the genomes of 1000 actinobacteria strains.</title>
        <authorList>
            <person name="Klenk H.-P."/>
        </authorList>
    </citation>
    <scope>NUCLEOTIDE SEQUENCE [LARGE SCALE GENOMIC DNA]</scope>
    <source>
        <strain evidence="5 6">DSM 15454</strain>
    </source>
</reference>
<dbReference type="Gene3D" id="3.40.50.10420">
    <property type="entry name" value="NagB/RpiA/CoA transferase-like"/>
    <property type="match status" value="1"/>
</dbReference>
<keyword evidence="4" id="KW-0460">Magnesium</keyword>
<dbReference type="NCBIfam" id="TIGR02727">
    <property type="entry name" value="MTHFS_bact"/>
    <property type="match status" value="1"/>
</dbReference>
<dbReference type="GO" id="GO:0030272">
    <property type="term" value="F:5-formyltetrahydrofolate cyclo-ligase activity"/>
    <property type="evidence" value="ECO:0007669"/>
    <property type="project" value="UniProtKB-EC"/>
</dbReference>
<keyword evidence="3 4" id="KW-0067">ATP-binding</keyword>
<dbReference type="PANTHER" id="PTHR23407:SF1">
    <property type="entry name" value="5-FORMYLTETRAHYDROFOLATE CYCLO-LIGASE"/>
    <property type="match status" value="1"/>
</dbReference>
<dbReference type="PANTHER" id="PTHR23407">
    <property type="entry name" value="ATPASE INHIBITOR/5-FORMYLTETRAHYDROFOLATE CYCLO-LIGASE"/>
    <property type="match status" value="1"/>
</dbReference>
<dbReference type="SUPFAM" id="SSF100950">
    <property type="entry name" value="NagB/RpiA/CoA transferase-like"/>
    <property type="match status" value="1"/>
</dbReference>
<evidence type="ECO:0000256" key="1">
    <source>
        <dbReference type="ARBA" id="ARBA00010638"/>
    </source>
</evidence>
<dbReference type="EC" id="6.3.3.2" evidence="4"/>
<keyword evidence="6" id="KW-1185">Reference proteome</keyword>